<comment type="caution">
    <text evidence="1">The sequence shown here is derived from an EMBL/GenBank/DDBJ whole genome shotgun (WGS) entry which is preliminary data.</text>
</comment>
<reference evidence="1" key="1">
    <citation type="submission" date="2022-08" db="EMBL/GenBank/DDBJ databases">
        <authorList>
            <person name="Kallberg Y."/>
            <person name="Tangrot J."/>
            <person name="Rosling A."/>
        </authorList>
    </citation>
    <scope>NUCLEOTIDE SEQUENCE</scope>
    <source>
        <strain evidence="1">Wild A</strain>
    </source>
</reference>
<evidence type="ECO:0000313" key="2">
    <source>
        <dbReference type="Proteomes" id="UP001153678"/>
    </source>
</evidence>
<dbReference type="EMBL" id="CAMKVN010000419">
    <property type="protein sequence ID" value="CAI2167752.1"/>
    <property type="molecule type" value="Genomic_DNA"/>
</dbReference>
<dbReference type="Pfam" id="PF08238">
    <property type="entry name" value="Sel1"/>
    <property type="match status" value="3"/>
</dbReference>
<proteinExistence type="predicted"/>
<organism evidence="1 2">
    <name type="scientific">Funneliformis geosporum</name>
    <dbReference type="NCBI Taxonomy" id="1117311"/>
    <lineage>
        <taxon>Eukaryota</taxon>
        <taxon>Fungi</taxon>
        <taxon>Fungi incertae sedis</taxon>
        <taxon>Mucoromycota</taxon>
        <taxon>Glomeromycotina</taxon>
        <taxon>Glomeromycetes</taxon>
        <taxon>Glomerales</taxon>
        <taxon>Glomeraceae</taxon>
        <taxon>Funneliformis</taxon>
    </lineage>
</organism>
<dbReference type="OrthoDB" id="2425919at2759"/>
<dbReference type="Proteomes" id="UP001153678">
    <property type="component" value="Unassembled WGS sequence"/>
</dbReference>
<dbReference type="Gene3D" id="1.25.40.10">
    <property type="entry name" value="Tetratricopeptide repeat domain"/>
    <property type="match status" value="1"/>
</dbReference>
<dbReference type="InterPro" id="IPR006597">
    <property type="entry name" value="Sel1-like"/>
</dbReference>
<dbReference type="InterPro" id="IPR011990">
    <property type="entry name" value="TPR-like_helical_dom_sf"/>
</dbReference>
<sequence>MSIGKVDNSTTCFNWLEKATSEDYIKYYDYSKFTNEEKIVGSFGKVFRANWNDSDTVMVLKSSHKADIKELINELFLSKLIQEYNLESIDNEGNPHILYQAKKYFLEIFDEEDSMEVLIDKLILLLIKTQDDGNGFNETRHLINQCILLSNREAFKLFLSASMNNYPIVQVYLANCYKDGYGIELNYKLAFYWIQKAIRNKSIFGQLILGL</sequence>
<gene>
    <name evidence="1" type="ORF">FWILDA_LOCUS3237</name>
</gene>
<keyword evidence="2" id="KW-1185">Reference proteome</keyword>
<dbReference type="SMART" id="SM00671">
    <property type="entry name" value="SEL1"/>
    <property type="match status" value="1"/>
</dbReference>
<dbReference type="SUPFAM" id="SSF81901">
    <property type="entry name" value="HCP-like"/>
    <property type="match status" value="1"/>
</dbReference>
<dbReference type="AlphaFoldDB" id="A0A9W4SGM7"/>
<evidence type="ECO:0000313" key="1">
    <source>
        <dbReference type="EMBL" id="CAI2167752.1"/>
    </source>
</evidence>
<name>A0A9W4SGM7_9GLOM</name>
<accession>A0A9W4SGM7</accession>
<protein>
    <submittedName>
        <fullName evidence="1">11179_t:CDS:1</fullName>
    </submittedName>
</protein>